<feature type="region of interest" description="Disordered" evidence="6">
    <location>
        <begin position="1"/>
        <end position="94"/>
    </location>
</feature>
<dbReference type="EMBL" id="JGYV01000001">
    <property type="protein sequence ID" value="KFI65566.1"/>
    <property type="molecule type" value="Genomic_DNA"/>
</dbReference>
<keyword evidence="7" id="KW-0472">Membrane</keyword>
<evidence type="ECO:0000256" key="4">
    <source>
        <dbReference type="ARBA" id="ARBA00022989"/>
    </source>
</evidence>
<dbReference type="AlphaFoldDB" id="A0A087B3G6"/>
<dbReference type="InterPro" id="IPR050487">
    <property type="entry name" value="FtsQ_DivIB"/>
</dbReference>
<keyword evidence="2 10" id="KW-0132">Cell division</keyword>
<evidence type="ECO:0000256" key="2">
    <source>
        <dbReference type="ARBA" id="ARBA00022618"/>
    </source>
</evidence>
<protein>
    <submittedName>
        <fullName evidence="10">Cell division protein</fullName>
    </submittedName>
</protein>
<dbReference type="PANTHER" id="PTHR37820">
    <property type="entry name" value="CELL DIVISION PROTEIN DIVIB"/>
    <property type="match status" value="1"/>
</dbReference>
<dbReference type="Pfam" id="PF08478">
    <property type="entry name" value="POTRA_1"/>
    <property type="match status" value="1"/>
</dbReference>
<comment type="caution">
    <text evidence="10">The sequence shown here is derived from an EMBL/GenBank/DDBJ whole genome shotgun (WGS) entry which is preliminary data.</text>
</comment>
<evidence type="ECO:0000256" key="6">
    <source>
        <dbReference type="SAM" id="MobiDB-lite"/>
    </source>
</evidence>
<name>A0A087B3G6_9BIFI</name>
<evidence type="ECO:0000313" key="11">
    <source>
        <dbReference type="Proteomes" id="UP000029067"/>
    </source>
</evidence>
<feature type="compositionally biased region" description="Basic and acidic residues" evidence="6">
    <location>
        <begin position="28"/>
        <end position="41"/>
    </location>
</feature>
<dbReference type="eggNOG" id="COG1589">
    <property type="taxonomic scope" value="Bacteria"/>
</dbReference>
<dbReference type="Proteomes" id="UP000029067">
    <property type="component" value="Unassembled WGS sequence"/>
</dbReference>
<evidence type="ECO:0000256" key="3">
    <source>
        <dbReference type="ARBA" id="ARBA00022692"/>
    </source>
</evidence>
<keyword evidence="3 7" id="KW-0812">Transmembrane</keyword>
<sequence>MAGRTISSNPSDKDAGKDGHRGRTVHSGSDHGRTDHVDSRKTTSRTASGSAGPGTRQVRAMAGHPTTGESDAVASPSAPRTARSTDAKPNGRRFHLEMQKAKPAEERGGESKEAARFSLARVKLAMKHEVRRPRIVQEPETGMSKPGSFVDARRLPSEDVVAKTLQETNGSIGVATRPKVVDFTARQKERRKANMRYIVRNAAIVVGVLVVLGFLAWFLFLSPAFRLEQDRISVEGANEWVSSEQVMDIADRQVGKSLLLVSDGAIERGLRDIPGVSEAKASKQFPNGLTVSIVAQRPAAMLKAKDGTLTAVDSQARILNSVSDQSVEGIPVIEVDDATQAVKGRAIKSAVTILDALPESLRGQVTSVSAATQDSIATIFANGITVTWGDDSDLKLKMAIADKIMNDPKVIGDKKEINVSATSRPIIK</sequence>
<evidence type="ECO:0000256" key="5">
    <source>
        <dbReference type="ARBA" id="ARBA00023306"/>
    </source>
</evidence>
<feature type="transmembrane region" description="Helical" evidence="7">
    <location>
        <begin position="197"/>
        <end position="220"/>
    </location>
</feature>
<feature type="domain" description="POTRA" evidence="9">
    <location>
        <begin position="230"/>
        <end position="294"/>
    </location>
</feature>
<evidence type="ECO:0000256" key="7">
    <source>
        <dbReference type="SAM" id="Phobius"/>
    </source>
</evidence>
<reference evidence="10 11" key="1">
    <citation type="submission" date="2014-03" db="EMBL/GenBank/DDBJ databases">
        <title>Genomics of Bifidobacteria.</title>
        <authorList>
            <person name="Ventura M."/>
            <person name="Milani C."/>
            <person name="Lugli G.A."/>
        </authorList>
    </citation>
    <scope>NUCLEOTIDE SEQUENCE [LARGE SCALE GENOMIC DNA]</scope>
    <source>
        <strain evidence="10 11">LMG 10738</strain>
    </source>
</reference>
<evidence type="ECO:0000259" key="9">
    <source>
        <dbReference type="Pfam" id="PF08478"/>
    </source>
</evidence>
<dbReference type="InterPro" id="IPR013685">
    <property type="entry name" value="POTRA_FtsQ_type"/>
</dbReference>
<evidence type="ECO:0000259" key="8">
    <source>
        <dbReference type="Pfam" id="PF03799"/>
    </source>
</evidence>
<feature type="compositionally biased region" description="Basic and acidic residues" evidence="6">
    <location>
        <begin position="11"/>
        <end position="21"/>
    </location>
</feature>
<organism evidence="10 11">
    <name type="scientific">Bifidobacterium cuniculi</name>
    <dbReference type="NCBI Taxonomy" id="1688"/>
    <lineage>
        <taxon>Bacteria</taxon>
        <taxon>Bacillati</taxon>
        <taxon>Actinomycetota</taxon>
        <taxon>Actinomycetes</taxon>
        <taxon>Bifidobacteriales</taxon>
        <taxon>Bifidobacteriaceae</taxon>
        <taxon>Bifidobacterium</taxon>
    </lineage>
</organism>
<feature type="compositionally biased region" description="Polar residues" evidence="6">
    <location>
        <begin position="1"/>
        <end position="10"/>
    </location>
</feature>
<evidence type="ECO:0000313" key="10">
    <source>
        <dbReference type="EMBL" id="KFI65566.1"/>
    </source>
</evidence>
<dbReference type="STRING" id="1688.BCUN_0059"/>
<keyword evidence="4 7" id="KW-1133">Transmembrane helix</keyword>
<dbReference type="Pfam" id="PF03799">
    <property type="entry name" value="FtsQ_DivIB_C"/>
    <property type="match status" value="1"/>
</dbReference>
<dbReference type="GO" id="GO:0005886">
    <property type="term" value="C:plasma membrane"/>
    <property type="evidence" value="ECO:0007669"/>
    <property type="project" value="TreeGrafter"/>
</dbReference>
<gene>
    <name evidence="10" type="ORF">BCUN_0059</name>
</gene>
<evidence type="ECO:0000256" key="1">
    <source>
        <dbReference type="ARBA" id="ARBA00022475"/>
    </source>
</evidence>
<keyword evidence="11" id="KW-1185">Reference proteome</keyword>
<feature type="domain" description="Cell division protein FtsQ/DivIB C-terminal" evidence="8">
    <location>
        <begin position="305"/>
        <end position="408"/>
    </location>
</feature>
<keyword evidence="5" id="KW-0131">Cell cycle</keyword>
<keyword evidence="1" id="KW-1003">Cell membrane</keyword>
<dbReference type="RefSeq" id="WP_238552269.1">
    <property type="nucleotide sequence ID" value="NZ_JGYV01000001.1"/>
</dbReference>
<dbReference type="PANTHER" id="PTHR37820:SF1">
    <property type="entry name" value="CELL DIVISION PROTEIN FTSQ"/>
    <property type="match status" value="1"/>
</dbReference>
<proteinExistence type="predicted"/>
<dbReference type="InterPro" id="IPR005548">
    <property type="entry name" value="Cell_div_FtsQ/DivIB_C"/>
</dbReference>
<dbReference type="Gene3D" id="3.10.20.310">
    <property type="entry name" value="membrane protein fhac"/>
    <property type="match status" value="1"/>
</dbReference>
<dbReference type="GO" id="GO:0051301">
    <property type="term" value="P:cell division"/>
    <property type="evidence" value="ECO:0007669"/>
    <property type="project" value="UniProtKB-KW"/>
</dbReference>
<accession>A0A087B3G6</accession>